<name>A0A9Q3BIJ1_9BASI</name>
<evidence type="ECO:0000313" key="2">
    <source>
        <dbReference type="Proteomes" id="UP000765509"/>
    </source>
</evidence>
<evidence type="ECO:0000313" key="1">
    <source>
        <dbReference type="EMBL" id="MBW0466381.1"/>
    </source>
</evidence>
<dbReference type="CDD" id="cd14279">
    <property type="entry name" value="CUE"/>
    <property type="match status" value="1"/>
</dbReference>
<dbReference type="AlphaFoldDB" id="A0A9Q3BIJ1"/>
<sequence>MGQALLKEVQNLKEWPHLSGQDQYNHMKFITGIYMIKEDSQIPDIFVTAIFNSFLPNRLKNGISISQKHIHTKAQCGGKPKLSRNEPVMLEDWKLKQPLNMKNSILIKTELYHFFANKKDRLTALHPDISEFMIQRNILRQCGGDLENALKSRTTEQSSAEDIISILEVTTQAKIDSSRINIKSRFNTPWTDSVAKSPTKILIV</sequence>
<proteinExistence type="predicted"/>
<dbReference type="Proteomes" id="UP000765509">
    <property type="component" value="Unassembled WGS sequence"/>
</dbReference>
<dbReference type="OrthoDB" id="2507294at2759"/>
<reference evidence="1" key="1">
    <citation type="submission" date="2021-03" db="EMBL/GenBank/DDBJ databases">
        <title>Draft genome sequence of rust myrtle Austropuccinia psidii MF-1, a brazilian biotype.</title>
        <authorList>
            <person name="Quecine M.C."/>
            <person name="Pachon D.M.R."/>
            <person name="Bonatelli M.L."/>
            <person name="Correr F.H."/>
            <person name="Franceschini L.M."/>
            <person name="Leite T.F."/>
            <person name="Margarido G.R.A."/>
            <person name="Almeida C.A."/>
            <person name="Ferrarezi J.A."/>
            <person name="Labate C.A."/>
        </authorList>
    </citation>
    <scope>NUCLEOTIDE SEQUENCE</scope>
    <source>
        <strain evidence="1">MF-1</strain>
    </source>
</reference>
<keyword evidence="2" id="KW-1185">Reference proteome</keyword>
<protein>
    <submittedName>
        <fullName evidence="1">Uncharacterized protein</fullName>
    </submittedName>
</protein>
<comment type="caution">
    <text evidence="1">The sequence shown here is derived from an EMBL/GenBank/DDBJ whole genome shotgun (WGS) entry which is preliminary data.</text>
</comment>
<dbReference type="EMBL" id="AVOT02001285">
    <property type="protein sequence ID" value="MBW0466381.1"/>
    <property type="molecule type" value="Genomic_DNA"/>
</dbReference>
<accession>A0A9Q3BIJ1</accession>
<gene>
    <name evidence="1" type="ORF">O181_006096</name>
</gene>
<organism evidence="1 2">
    <name type="scientific">Austropuccinia psidii MF-1</name>
    <dbReference type="NCBI Taxonomy" id="1389203"/>
    <lineage>
        <taxon>Eukaryota</taxon>
        <taxon>Fungi</taxon>
        <taxon>Dikarya</taxon>
        <taxon>Basidiomycota</taxon>
        <taxon>Pucciniomycotina</taxon>
        <taxon>Pucciniomycetes</taxon>
        <taxon>Pucciniales</taxon>
        <taxon>Sphaerophragmiaceae</taxon>
        <taxon>Austropuccinia</taxon>
    </lineage>
</organism>